<keyword evidence="2" id="KW-1185">Reference proteome</keyword>
<comment type="caution">
    <text evidence="1">The sequence shown here is derived from an EMBL/GenBank/DDBJ whole genome shotgun (WGS) entry which is preliminary data.</text>
</comment>
<accession>A0A4D9ENI3</accession>
<dbReference type="Proteomes" id="UP000297703">
    <property type="component" value="Unassembled WGS sequence"/>
</dbReference>
<evidence type="ECO:0000313" key="1">
    <source>
        <dbReference type="EMBL" id="TFK12079.1"/>
    </source>
</evidence>
<name>A0A4D9ENI3_9SAUR</name>
<proteinExistence type="predicted"/>
<reference evidence="1 2" key="1">
    <citation type="submission" date="2019-04" db="EMBL/GenBank/DDBJ databases">
        <title>Draft genome of the big-headed turtle Platysternon megacephalum.</title>
        <authorList>
            <person name="Gong S."/>
        </authorList>
    </citation>
    <scope>NUCLEOTIDE SEQUENCE [LARGE SCALE GENOMIC DNA]</scope>
    <source>
        <strain evidence="1">DO16091913</strain>
        <tissue evidence="1">Muscle</tissue>
    </source>
</reference>
<dbReference type="EMBL" id="QXTE01000025">
    <property type="protein sequence ID" value="TFK12079.1"/>
    <property type="molecule type" value="Genomic_DNA"/>
</dbReference>
<sequence length="102" mass="12078">MSKTEQAHWVYMHSKVRIAFYLICPRSFFSRKHYASNSVNTDSFTIFVLGERLEWYFLPKNDLQQVYLSSLRSRVPLQGFLRTRAEPPKPRTALLKVHSLML</sequence>
<organism evidence="1 2">
    <name type="scientific">Platysternon megacephalum</name>
    <name type="common">big-headed turtle</name>
    <dbReference type="NCBI Taxonomy" id="55544"/>
    <lineage>
        <taxon>Eukaryota</taxon>
        <taxon>Metazoa</taxon>
        <taxon>Chordata</taxon>
        <taxon>Craniata</taxon>
        <taxon>Vertebrata</taxon>
        <taxon>Euteleostomi</taxon>
        <taxon>Archelosauria</taxon>
        <taxon>Testudinata</taxon>
        <taxon>Testudines</taxon>
        <taxon>Cryptodira</taxon>
        <taxon>Durocryptodira</taxon>
        <taxon>Testudinoidea</taxon>
        <taxon>Platysternidae</taxon>
        <taxon>Platysternon</taxon>
    </lineage>
</organism>
<reference evidence="1 2" key="2">
    <citation type="submission" date="2019-04" db="EMBL/GenBank/DDBJ databases">
        <title>The genome sequence of big-headed turtle.</title>
        <authorList>
            <person name="Gong S."/>
        </authorList>
    </citation>
    <scope>NUCLEOTIDE SEQUENCE [LARGE SCALE GENOMIC DNA]</scope>
    <source>
        <strain evidence="1">DO16091913</strain>
        <tissue evidence="1">Muscle</tissue>
    </source>
</reference>
<protein>
    <submittedName>
        <fullName evidence="1">AT-rich interactive domain-containing protein 5B</fullName>
    </submittedName>
</protein>
<evidence type="ECO:0000313" key="2">
    <source>
        <dbReference type="Proteomes" id="UP000297703"/>
    </source>
</evidence>
<gene>
    <name evidence="1" type="ORF">DR999_PMT04518</name>
</gene>
<dbReference type="AlphaFoldDB" id="A0A4D9ENI3"/>